<dbReference type="InterPro" id="IPR012337">
    <property type="entry name" value="RNaseH-like_sf"/>
</dbReference>
<dbReference type="Proteomes" id="UP000604825">
    <property type="component" value="Unassembled WGS sequence"/>
</dbReference>
<dbReference type="EMBL" id="CAJGYO010000007">
    <property type="protein sequence ID" value="CAD6245435.1"/>
    <property type="molecule type" value="Genomic_DNA"/>
</dbReference>
<proteinExistence type="predicted"/>
<dbReference type="AlphaFoldDB" id="A0A811PQH8"/>
<protein>
    <recommendedName>
        <fullName evidence="1">RNase H type-1 domain-containing protein</fullName>
    </recommendedName>
</protein>
<dbReference type="GO" id="GO:0003676">
    <property type="term" value="F:nucleic acid binding"/>
    <property type="evidence" value="ECO:0007669"/>
    <property type="project" value="InterPro"/>
</dbReference>
<sequence>MDFTLRLLPYCSKDHLKLLQSIERVLHEAKAIDGAYNIAFQDDTMSQLLPHPTTTPTVAQASQFATLQVLEPLEAEAHALLFGAKLAAALDLRNAALLTGNQVVASAVLAGSPRTHHGHWSLRPIIAETQDIKQAKSYSVIKIDRQKNKIADVLAKRARRASLVLVPPPLLDPTYPNPKAWC</sequence>
<comment type="caution">
    <text evidence="2">The sequence shown here is derived from an EMBL/GenBank/DDBJ whole genome shotgun (WGS) entry which is preliminary data.</text>
</comment>
<dbReference type="GO" id="GO:0004523">
    <property type="term" value="F:RNA-DNA hybrid ribonuclease activity"/>
    <property type="evidence" value="ECO:0007669"/>
    <property type="project" value="InterPro"/>
</dbReference>
<dbReference type="Gene3D" id="3.30.420.10">
    <property type="entry name" value="Ribonuclease H-like superfamily/Ribonuclease H"/>
    <property type="match status" value="1"/>
</dbReference>
<dbReference type="PANTHER" id="PTHR34146">
    <property type="entry name" value="POLYNUCLEOTIDYL TRANSFERASE, RIBONUCLEASE H-LIKE SUPERFAMILY PROTEIN-RELATED"/>
    <property type="match status" value="1"/>
</dbReference>
<dbReference type="InterPro" id="IPR002156">
    <property type="entry name" value="RNaseH_domain"/>
</dbReference>
<dbReference type="SUPFAM" id="SSF53098">
    <property type="entry name" value="Ribonuclease H-like"/>
    <property type="match status" value="1"/>
</dbReference>
<name>A0A811PQH8_9POAL</name>
<evidence type="ECO:0000313" key="2">
    <source>
        <dbReference type="EMBL" id="CAD6245435.1"/>
    </source>
</evidence>
<dbReference type="InterPro" id="IPR036397">
    <property type="entry name" value="RNaseH_sf"/>
</dbReference>
<keyword evidence="3" id="KW-1185">Reference proteome</keyword>
<evidence type="ECO:0000313" key="3">
    <source>
        <dbReference type="Proteomes" id="UP000604825"/>
    </source>
</evidence>
<reference evidence="2" key="1">
    <citation type="submission" date="2020-10" db="EMBL/GenBank/DDBJ databases">
        <authorList>
            <person name="Han B."/>
            <person name="Lu T."/>
            <person name="Zhao Q."/>
            <person name="Huang X."/>
            <person name="Zhao Y."/>
        </authorList>
    </citation>
    <scope>NUCLEOTIDE SEQUENCE</scope>
</reference>
<organism evidence="2 3">
    <name type="scientific">Miscanthus lutarioriparius</name>
    <dbReference type="NCBI Taxonomy" id="422564"/>
    <lineage>
        <taxon>Eukaryota</taxon>
        <taxon>Viridiplantae</taxon>
        <taxon>Streptophyta</taxon>
        <taxon>Embryophyta</taxon>
        <taxon>Tracheophyta</taxon>
        <taxon>Spermatophyta</taxon>
        <taxon>Magnoliopsida</taxon>
        <taxon>Liliopsida</taxon>
        <taxon>Poales</taxon>
        <taxon>Poaceae</taxon>
        <taxon>PACMAD clade</taxon>
        <taxon>Panicoideae</taxon>
        <taxon>Andropogonodae</taxon>
        <taxon>Andropogoneae</taxon>
        <taxon>Saccharinae</taxon>
        <taxon>Miscanthus</taxon>
    </lineage>
</organism>
<feature type="domain" description="RNase H type-1" evidence="1">
    <location>
        <begin position="67"/>
        <end position="158"/>
    </location>
</feature>
<gene>
    <name evidence="2" type="ORF">NCGR_LOCUS29741</name>
</gene>
<dbReference type="Pfam" id="PF13456">
    <property type="entry name" value="RVT_3"/>
    <property type="match status" value="1"/>
</dbReference>
<accession>A0A811PQH8</accession>
<evidence type="ECO:0000259" key="1">
    <source>
        <dbReference type="Pfam" id="PF13456"/>
    </source>
</evidence>
<dbReference type="PANTHER" id="PTHR34146:SF3">
    <property type="entry name" value="POLYNUCLEOTIDYL TRANSFERASE, RIBONUCLEASE H-LIKE SUPERFAMILY PROTEIN"/>
    <property type="match status" value="1"/>
</dbReference>